<keyword evidence="5" id="KW-1185">Reference proteome</keyword>
<dbReference type="GO" id="GO:0046983">
    <property type="term" value="F:protein dimerization activity"/>
    <property type="evidence" value="ECO:0007669"/>
    <property type="project" value="InterPro"/>
</dbReference>
<dbReference type="Pfam" id="PF05699">
    <property type="entry name" value="Dimer_Tnp_hAT"/>
    <property type="match status" value="1"/>
</dbReference>
<protein>
    <submittedName>
        <fullName evidence="4">Putative AC transposase</fullName>
    </submittedName>
</protein>
<evidence type="ECO:0000259" key="3">
    <source>
        <dbReference type="Pfam" id="PF14372"/>
    </source>
</evidence>
<dbReference type="EMBL" id="RXIC02000023">
    <property type="protein sequence ID" value="KAB1213946.1"/>
    <property type="molecule type" value="Genomic_DNA"/>
</dbReference>
<keyword evidence="1" id="KW-0732">Signal</keyword>
<dbReference type="OrthoDB" id="1301613at2759"/>
<organism evidence="4 5">
    <name type="scientific">Morella rubra</name>
    <name type="common">Chinese bayberry</name>
    <dbReference type="NCBI Taxonomy" id="262757"/>
    <lineage>
        <taxon>Eukaryota</taxon>
        <taxon>Viridiplantae</taxon>
        <taxon>Streptophyta</taxon>
        <taxon>Embryophyta</taxon>
        <taxon>Tracheophyta</taxon>
        <taxon>Spermatophyta</taxon>
        <taxon>Magnoliopsida</taxon>
        <taxon>eudicotyledons</taxon>
        <taxon>Gunneridae</taxon>
        <taxon>Pentapetalae</taxon>
        <taxon>rosids</taxon>
        <taxon>fabids</taxon>
        <taxon>Fagales</taxon>
        <taxon>Myricaceae</taxon>
        <taxon>Morella</taxon>
    </lineage>
</organism>
<dbReference type="PANTHER" id="PTHR23272">
    <property type="entry name" value="BED FINGER-RELATED"/>
    <property type="match status" value="1"/>
</dbReference>
<dbReference type="InterPro" id="IPR012337">
    <property type="entry name" value="RNaseH-like_sf"/>
</dbReference>
<proteinExistence type="predicted"/>
<feature type="chain" id="PRO_5025551114" evidence="1">
    <location>
        <begin position="16"/>
        <end position="308"/>
    </location>
</feature>
<reference evidence="4 5" key="1">
    <citation type="journal article" date="2019" name="Plant Biotechnol. J.">
        <title>The red bayberry genome and genetic basis of sex determination.</title>
        <authorList>
            <person name="Jia H.M."/>
            <person name="Jia H.J."/>
            <person name="Cai Q.L."/>
            <person name="Wang Y."/>
            <person name="Zhao H.B."/>
            <person name="Yang W.F."/>
            <person name="Wang G.Y."/>
            <person name="Li Y.H."/>
            <person name="Zhan D.L."/>
            <person name="Shen Y.T."/>
            <person name="Niu Q.F."/>
            <person name="Chang L."/>
            <person name="Qiu J."/>
            <person name="Zhao L."/>
            <person name="Xie H.B."/>
            <person name="Fu W.Y."/>
            <person name="Jin J."/>
            <person name="Li X.W."/>
            <person name="Jiao Y."/>
            <person name="Zhou C.C."/>
            <person name="Tu T."/>
            <person name="Chai C.Y."/>
            <person name="Gao J.L."/>
            <person name="Fan L.J."/>
            <person name="van de Weg E."/>
            <person name="Wang J.Y."/>
            <person name="Gao Z.S."/>
        </authorList>
    </citation>
    <scope>NUCLEOTIDE SEQUENCE [LARGE SCALE GENOMIC DNA]</scope>
    <source>
        <tissue evidence="4">Leaves</tissue>
    </source>
</reference>
<name>A0A6A1VPS1_9ROSI</name>
<feature type="domain" description="HAT C-terminal dimerisation" evidence="2">
    <location>
        <begin position="168"/>
        <end position="250"/>
    </location>
</feature>
<dbReference type="InterPro" id="IPR025525">
    <property type="entry name" value="hAT-like_transposase_RNase-H"/>
</dbReference>
<feature type="domain" description="hAT-like transposase RNase-H fold" evidence="3">
    <location>
        <begin position="13"/>
        <end position="116"/>
    </location>
</feature>
<evidence type="ECO:0000313" key="4">
    <source>
        <dbReference type="EMBL" id="KAB1213946.1"/>
    </source>
</evidence>
<dbReference type="Pfam" id="PF14372">
    <property type="entry name" value="hAT-like_RNase-H"/>
    <property type="match status" value="1"/>
</dbReference>
<dbReference type="Proteomes" id="UP000516437">
    <property type="component" value="Chromosome 5"/>
</dbReference>
<dbReference type="PANTHER" id="PTHR23272:SF161">
    <property type="entry name" value="ZINC FINGER BED DOMAIN-CONTAINING PROTEIN RICESLEEPER 1-LIKE"/>
    <property type="match status" value="1"/>
</dbReference>
<dbReference type="AlphaFoldDB" id="A0A6A1VPS1"/>
<evidence type="ECO:0000259" key="2">
    <source>
        <dbReference type="Pfam" id="PF05699"/>
    </source>
</evidence>
<sequence>MWLLVSALPLRISASKTVTANLFCTQLALIHNQLKEFARSEDDSLVDMARRMQLKYDKYWANLKDVNRLLFVAAALDPQLKLGWLRFLFSKTLGKEEGRAMTDLVRGTLEQLFTEYNIVYGNDNTSRRQRTASEAGGSSSTASGTEERMWNEYMSFMEEDDVIETTSEVDRYLMEPPQPRVEDFDILAWWKVNQFKFPILARIARDVLAIPITTVPSESVFSTGGRVLDAFRSSLAPRTVEGLICAQNWLQSASIHEDAECEPEIGGGTEYLESYNVEKDMTNNPTQLMSIISVSNMDSVTQTLDVDD</sequence>
<comment type="caution">
    <text evidence="4">The sequence shown here is derived from an EMBL/GenBank/DDBJ whole genome shotgun (WGS) entry which is preliminary data.</text>
</comment>
<dbReference type="SUPFAM" id="SSF53098">
    <property type="entry name" value="Ribonuclease H-like"/>
    <property type="match status" value="1"/>
</dbReference>
<dbReference type="GO" id="GO:0003677">
    <property type="term" value="F:DNA binding"/>
    <property type="evidence" value="ECO:0007669"/>
    <property type="project" value="InterPro"/>
</dbReference>
<evidence type="ECO:0000256" key="1">
    <source>
        <dbReference type="SAM" id="SignalP"/>
    </source>
</evidence>
<dbReference type="InterPro" id="IPR008906">
    <property type="entry name" value="HATC_C_dom"/>
</dbReference>
<accession>A0A6A1VPS1</accession>
<feature type="signal peptide" evidence="1">
    <location>
        <begin position="1"/>
        <end position="15"/>
    </location>
</feature>
<gene>
    <name evidence="4" type="ORF">CJ030_MR5G017209</name>
</gene>
<evidence type="ECO:0000313" key="5">
    <source>
        <dbReference type="Proteomes" id="UP000516437"/>
    </source>
</evidence>